<sequence>MKTAIAILTLTILTLSCKDNGKTVTTENTQIIGQDSLTNTQTKNSRQGINLIHETENLKLYGDTTIDKDKISYALVKFEPYIGFDDFEINAIDHKKYADLDLKSNKGASNFRTRLREGFSADTANFAGHYSFVYWGCGSPCQSSLLIDRKTGKVYDSPSASVGYDFRVNSRMLIVNPPDTSGFFMTTVFTANL</sequence>
<keyword evidence="2" id="KW-1185">Reference proteome</keyword>
<dbReference type="Proteomes" id="UP001202248">
    <property type="component" value="Unassembled WGS sequence"/>
</dbReference>
<protein>
    <submittedName>
        <fullName evidence="1">Uncharacterized protein</fullName>
    </submittedName>
</protein>
<organism evidence="1 2">
    <name type="scientific">Niabella ginsengisoli</name>
    <dbReference type="NCBI Taxonomy" id="522298"/>
    <lineage>
        <taxon>Bacteria</taxon>
        <taxon>Pseudomonadati</taxon>
        <taxon>Bacteroidota</taxon>
        <taxon>Chitinophagia</taxon>
        <taxon>Chitinophagales</taxon>
        <taxon>Chitinophagaceae</taxon>
        <taxon>Niabella</taxon>
    </lineage>
</organism>
<gene>
    <name evidence="1" type="ORF">MKP09_12295</name>
</gene>
<dbReference type="PROSITE" id="PS51257">
    <property type="entry name" value="PROKAR_LIPOPROTEIN"/>
    <property type="match status" value="1"/>
</dbReference>
<dbReference type="EMBL" id="JAKWBL010000002">
    <property type="protein sequence ID" value="MCH5598634.1"/>
    <property type="molecule type" value="Genomic_DNA"/>
</dbReference>
<proteinExistence type="predicted"/>
<reference evidence="1 2" key="1">
    <citation type="submission" date="2022-02" db="EMBL/GenBank/DDBJ databases">
        <authorList>
            <person name="Min J."/>
        </authorList>
    </citation>
    <scope>NUCLEOTIDE SEQUENCE [LARGE SCALE GENOMIC DNA]</scope>
    <source>
        <strain evidence="1 2">GR10-1</strain>
    </source>
</reference>
<name>A0ABS9SJU1_9BACT</name>
<dbReference type="RefSeq" id="WP_240830298.1">
    <property type="nucleotide sequence ID" value="NZ_JAKWBL010000002.1"/>
</dbReference>
<comment type="caution">
    <text evidence="1">The sequence shown here is derived from an EMBL/GenBank/DDBJ whole genome shotgun (WGS) entry which is preliminary data.</text>
</comment>
<accession>A0ABS9SJU1</accession>
<evidence type="ECO:0000313" key="2">
    <source>
        <dbReference type="Proteomes" id="UP001202248"/>
    </source>
</evidence>
<evidence type="ECO:0000313" key="1">
    <source>
        <dbReference type="EMBL" id="MCH5598634.1"/>
    </source>
</evidence>